<evidence type="ECO:0008006" key="3">
    <source>
        <dbReference type="Google" id="ProtNLM"/>
    </source>
</evidence>
<dbReference type="AlphaFoldDB" id="A0A4Q9PLK7"/>
<evidence type="ECO:0000313" key="1">
    <source>
        <dbReference type="EMBL" id="TBU55090.1"/>
    </source>
</evidence>
<evidence type="ECO:0000313" key="2">
    <source>
        <dbReference type="Proteomes" id="UP000292082"/>
    </source>
</evidence>
<reference evidence="1 2" key="1">
    <citation type="submission" date="2019-01" db="EMBL/GenBank/DDBJ databases">
        <title>Draft genome sequences of three monokaryotic isolates of the white-rot basidiomycete fungus Dichomitus squalens.</title>
        <authorList>
            <consortium name="DOE Joint Genome Institute"/>
            <person name="Lopez S.C."/>
            <person name="Andreopoulos B."/>
            <person name="Pangilinan J."/>
            <person name="Lipzen A."/>
            <person name="Riley R."/>
            <person name="Ahrendt S."/>
            <person name="Ng V."/>
            <person name="Barry K."/>
            <person name="Daum C."/>
            <person name="Grigoriev I.V."/>
            <person name="Hilden K.S."/>
            <person name="Makela M.R."/>
            <person name="de Vries R.P."/>
        </authorList>
    </citation>
    <scope>NUCLEOTIDE SEQUENCE [LARGE SCALE GENOMIC DNA]</scope>
    <source>
        <strain evidence="1 2">CBS 464.89</strain>
    </source>
</reference>
<keyword evidence="2" id="KW-1185">Reference proteome</keyword>
<organism evidence="1 2">
    <name type="scientific">Dichomitus squalens</name>
    <dbReference type="NCBI Taxonomy" id="114155"/>
    <lineage>
        <taxon>Eukaryota</taxon>
        <taxon>Fungi</taxon>
        <taxon>Dikarya</taxon>
        <taxon>Basidiomycota</taxon>
        <taxon>Agaricomycotina</taxon>
        <taxon>Agaricomycetes</taxon>
        <taxon>Polyporales</taxon>
        <taxon>Polyporaceae</taxon>
        <taxon>Dichomitus</taxon>
    </lineage>
</organism>
<name>A0A4Q9PLK7_9APHY</name>
<dbReference type="Proteomes" id="UP000292082">
    <property type="component" value="Unassembled WGS sequence"/>
</dbReference>
<dbReference type="EMBL" id="ML145175">
    <property type="protein sequence ID" value="TBU55090.1"/>
    <property type="molecule type" value="Genomic_DNA"/>
</dbReference>
<proteinExistence type="predicted"/>
<gene>
    <name evidence="1" type="ORF">BD310DRAFT_857339</name>
</gene>
<accession>A0A4Q9PLK7</accession>
<sequence length="459" mass="53333">MDVPMSVDISGHPLTRMFSRHPIYDNVFSRLSPRELIRMSSVNRVIHSGVQDFSLRAYNVNRRLSRFFSDSFAFRSLMARTHMVISGSFALQLFDRTYYPDSDLDLYVHPDRSIAEVGLWLEKEGYTYLPREWQRQVYRDEAERILANIDLPPEAVENDDEAGLLYNMRSVRAVYSFERSVAPNEILKVQIVVSRLSPLASILDFHSTCVMNVITYNAAYSLYPHATFARREALIIHEDFHSTNSENALAKYSSRGWRMLARRSPLLEFIATPGSPLYAPWWAIDQRRWVCDSRSWVIHFDTTGVTAPPPPSVSSPHPGWDPVAECGWKLELQFSAIAVKHVPIKTTILRWRYTAPDEQYIRCIVPFFYNQGNLEHRKVPEGQSRDSVRDAWTWWDYMLPLLRLQYCNAFPDLGSDGLRATEVQLLATTIHLFFSSEERPTLQMHRRAHRWILNLCHDS</sequence>
<protein>
    <recommendedName>
        <fullName evidence="3">F-box domain-containing protein</fullName>
    </recommendedName>
</protein>